<comment type="catalytic activity">
    <reaction evidence="6">
        <text>(6S)-NADHX + ADP = AMP + phosphate + NADH + H(+)</text>
        <dbReference type="Rhea" id="RHEA:32223"/>
        <dbReference type="ChEBI" id="CHEBI:15378"/>
        <dbReference type="ChEBI" id="CHEBI:43474"/>
        <dbReference type="ChEBI" id="CHEBI:57945"/>
        <dbReference type="ChEBI" id="CHEBI:64074"/>
        <dbReference type="ChEBI" id="CHEBI:456215"/>
        <dbReference type="ChEBI" id="CHEBI:456216"/>
        <dbReference type="EC" id="4.2.1.136"/>
    </reaction>
</comment>
<feature type="binding site" evidence="6">
    <location>
        <position position="101"/>
    </location>
    <ligand>
        <name>(6S)-NADPHX</name>
        <dbReference type="ChEBI" id="CHEBI:64076"/>
    </ligand>
</feature>
<dbReference type="EMBL" id="NGMM01000004">
    <property type="protein sequence ID" value="OTP14366.1"/>
    <property type="molecule type" value="Genomic_DNA"/>
</dbReference>
<evidence type="ECO:0000256" key="2">
    <source>
        <dbReference type="ARBA" id="ARBA00022840"/>
    </source>
</evidence>
<reference evidence="8" key="1">
    <citation type="submission" date="2017-05" db="EMBL/GenBank/DDBJ databases">
        <title>The Genome Sequence of Enterococcus sp. 9E7_DIV0242.</title>
        <authorList>
            <consortium name="The Broad Institute Genomics Platform"/>
            <consortium name="The Broad Institute Genomic Center for Infectious Diseases"/>
            <person name="Earl A."/>
            <person name="Manson A."/>
            <person name="Schwartman J."/>
            <person name="Gilmore M."/>
            <person name="Abouelleil A."/>
            <person name="Cao P."/>
            <person name="Chapman S."/>
            <person name="Cusick C."/>
            <person name="Shea T."/>
            <person name="Young S."/>
            <person name="Neafsey D."/>
            <person name="Nusbaum C."/>
            <person name="Birren B."/>
        </authorList>
    </citation>
    <scope>NUCLEOTIDE SEQUENCE [LARGE SCALE GENOMIC DNA]</scope>
    <source>
        <strain evidence="8">9E7_DIV0242</strain>
    </source>
</reference>
<proteinExistence type="inferred from homology"/>
<feature type="binding site" evidence="6">
    <location>
        <position position="40"/>
    </location>
    <ligand>
        <name>(6S)-NADPHX</name>
        <dbReference type="ChEBI" id="CHEBI:64076"/>
    </ligand>
</feature>
<dbReference type="AlphaFoldDB" id="A0A242K622"/>
<dbReference type="PROSITE" id="PS01050">
    <property type="entry name" value="YJEF_C_2"/>
    <property type="match status" value="1"/>
</dbReference>
<sequence>MQCLSENILTKVIKKRPENSHKGTFGRAVLIGGNAQYGGAIIMSAQAASLAGTGLVTVITDKKNHPALHARLPEAMVVDWLDQQLIDEVSQQADVLLIGPGLGLSQHSKLLIQSVLDKQTAKQWLVIDGSAITLFAEQRPQLNYPEQVIFTPHQKEWERLSGLPIEKQSTDNNQLAQQALLASVVVKSHRTEIYTKHAVYTNPLGTPAMATGGMGDTLAGMITAFVAQFPDKEDALCAAVYLHSLIGEALGKERYVVLPTELANQLPYYMKRFEQ</sequence>
<dbReference type="RefSeq" id="WP_086349529.1">
    <property type="nucleotide sequence ID" value="NZ_CP147247.1"/>
</dbReference>
<organism evidence="8">
    <name type="scientific">Candidatus Enterococcus clewellii</name>
    <dbReference type="NCBI Taxonomy" id="1834193"/>
    <lineage>
        <taxon>Bacteria</taxon>
        <taxon>Bacillati</taxon>
        <taxon>Bacillota</taxon>
        <taxon>Bacilli</taxon>
        <taxon>Lactobacillales</taxon>
        <taxon>Enterococcaceae</taxon>
        <taxon>Enterococcus</taxon>
    </lineage>
</organism>
<dbReference type="EC" id="4.2.1.136" evidence="6"/>
<evidence type="ECO:0000256" key="1">
    <source>
        <dbReference type="ARBA" id="ARBA00022741"/>
    </source>
</evidence>
<feature type="binding site" evidence="6">
    <location>
        <begin position="187"/>
        <end position="191"/>
    </location>
    <ligand>
        <name>AMP</name>
        <dbReference type="ChEBI" id="CHEBI:456215"/>
    </ligand>
</feature>
<dbReference type="GO" id="GO:0005524">
    <property type="term" value="F:ATP binding"/>
    <property type="evidence" value="ECO:0007669"/>
    <property type="project" value="UniProtKB-KW"/>
</dbReference>
<evidence type="ECO:0000256" key="6">
    <source>
        <dbReference type="HAMAP-Rule" id="MF_01965"/>
    </source>
</evidence>
<dbReference type="PANTHER" id="PTHR12592:SF0">
    <property type="entry name" value="ATP-DEPENDENT (S)-NAD(P)H-HYDRATE DEHYDRATASE"/>
    <property type="match status" value="1"/>
</dbReference>
<feature type="binding site" evidence="6">
    <location>
        <position position="216"/>
    </location>
    <ligand>
        <name>(6S)-NADPHX</name>
        <dbReference type="ChEBI" id="CHEBI:64076"/>
    </ligand>
</feature>
<reference evidence="9" key="3">
    <citation type="submission" date="2024-03" db="EMBL/GenBank/DDBJ databases">
        <title>The Genome Sequence of Enterococcus sp. DIV0242b.</title>
        <authorList>
            <consortium name="The Broad Institute Genomics Platform"/>
            <consortium name="The Broad Institute Microbial Omics Core"/>
            <consortium name="The Broad Institute Genomic Center for Infectious Diseases"/>
            <person name="Earl A."/>
            <person name="Manson A."/>
            <person name="Gilmore M."/>
            <person name="Schwartman J."/>
            <person name="Shea T."/>
            <person name="Abouelleil A."/>
            <person name="Cao P."/>
            <person name="Chapman S."/>
            <person name="Cusick C."/>
            <person name="Young S."/>
            <person name="Neafsey D."/>
            <person name="Nusbaum C."/>
            <person name="Birren B."/>
        </authorList>
    </citation>
    <scope>NUCLEOTIDE SEQUENCE</scope>
    <source>
        <strain evidence="9">9E7_DIV0242</strain>
    </source>
</reference>
<dbReference type="SUPFAM" id="SSF53613">
    <property type="entry name" value="Ribokinase-like"/>
    <property type="match status" value="1"/>
</dbReference>
<reference evidence="9" key="2">
    <citation type="submission" date="2017-05" db="EMBL/GenBank/DDBJ databases">
        <authorList>
            <consortium name="The Broad Institute Genomics Platform"/>
            <consortium name="The Broad Institute Genomic Center for Infectious Diseases"/>
            <person name="Earl A."/>
            <person name="Manson A."/>
            <person name="Schwartman J."/>
            <person name="Gilmore M."/>
            <person name="Abouelleil A."/>
            <person name="Cao P."/>
            <person name="Chapman S."/>
            <person name="Cusick C."/>
            <person name="Shea T."/>
            <person name="Young S."/>
            <person name="Neafsey D."/>
            <person name="Nusbaum C."/>
            <person name="Birren B."/>
        </authorList>
    </citation>
    <scope>NUCLEOTIDE SEQUENCE</scope>
    <source>
        <strain evidence="9">9E7_DIV0242</strain>
    </source>
</reference>
<feature type="binding site" evidence="6">
    <location>
        <position position="153"/>
    </location>
    <ligand>
        <name>(6S)-NADPHX</name>
        <dbReference type="ChEBI" id="CHEBI:64076"/>
    </ligand>
</feature>
<feature type="binding site" evidence="6">
    <location>
        <position position="215"/>
    </location>
    <ligand>
        <name>AMP</name>
        <dbReference type="ChEBI" id="CHEBI:456215"/>
    </ligand>
</feature>
<keyword evidence="3 6" id="KW-0521">NADP</keyword>
<evidence type="ECO:0000313" key="9">
    <source>
        <dbReference type="EMBL" id="WYJ90614.1"/>
    </source>
</evidence>
<dbReference type="CDD" id="cd01171">
    <property type="entry name" value="YXKO-related"/>
    <property type="match status" value="1"/>
</dbReference>
<comment type="catalytic activity">
    <reaction evidence="6">
        <text>(6S)-NADPHX + ADP = AMP + phosphate + NADPH + H(+)</text>
        <dbReference type="Rhea" id="RHEA:32235"/>
        <dbReference type="ChEBI" id="CHEBI:15378"/>
        <dbReference type="ChEBI" id="CHEBI:43474"/>
        <dbReference type="ChEBI" id="CHEBI:57783"/>
        <dbReference type="ChEBI" id="CHEBI:64076"/>
        <dbReference type="ChEBI" id="CHEBI:456215"/>
        <dbReference type="ChEBI" id="CHEBI:456216"/>
        <dbReference type="EC" id="4.2.1.136"/>
    </reaction>
</comment>
<name>A0A242K622_9ENTE</name>
<accession>A0A242K622</accession>
<gene>
    <name evidence="6" type="primary">nnrD</name>
    <name evidence="9" type="ORF">A5888_002371</name>
    <name evidence="8" type="ORF">A5888_002467</name>
</gene>
<keyword evidence="10" id="KW-1185">Reference proteome</keyword>
<dbReference type="InterPro" id="IPR029056">
    <property type="entry name" value="Ribokinase-like"/>
</dbReference>
<dbReference type="EMBL" id="CP147247">
    <property type="protein sequence ID" value="WYJ90614.1"/>
    <property type="molecule type" value="Genomic_DNA"/>
</dbReference>
<dbReference type="InterPro" id="IPR017953">
    <property type="entry name" value="Carbohydrate_kinase_pred_CS"/>
</dbReference>
<dbReference type="PANTHER" id="PTHR12592">
    <property type="entry name" value="ATP-DEPENDENT (S)-NAD(P)H-HYDRATE DEHYDRATASE FAMILY MEMBER"/>
    <property type="match status" value="1"/>
</dbReference>
<feature type="domain" description="YjeF C-terminal" evidence="7">
    <location>
        <begin position="5"/>
        <end position="273"/>
    </location>
</feature>
<comment type="similarity">
    <text evidence="6">Belongs to the NnrD/CARKD family.</text>
</comment>
<dbReference type="GO" id="GO:0052855">
    <property type="term" value="F:ADP-dependent NAD(P)H-hydrate dehydratase activity"/>
    <property type="evidence" value="ECO:0007669"/>
    <property type="project" value="UniProtKB-UniRule"/>
</dbReference>
<evidence type="ECO:0000256" key="4">
    <source>
        <dbReference type="ARBA" id="ARBA00023027"/>
    </source>
</evidence>
<dbReference type="OrthoDB" id="9806925at2"/>
<comment type="function">
    <text evidence="6">Catalyzes the dehydration of the S-form of NAD(P)HX at the expense of ADP, which is converted to AMP. Together with NAD(P)HX epimerase, which catalyzes the epimerization of the S- and R-forms, the enzyme allows the repair of both epimers of NAD(P)HX, a damaged form of NAD(P)H that is a result of enzymatic or heat-dependent hydration.</text>
</comment>
<dbReference type="NCBIfam" id="TIGR00196">
    <property type="entry name" value="yjeF_cterm"/>
    <property type="match status" value="1"/>
</dbReference>
<dbReference type="HAMAP" id="MF_01965">
    <property type="entry name" value="NADHX_dehydratase"/>
    <property type="match status" value="1"/>
</dbReference>
<evidence type="ECO:0000313" key="10">
    <source>
        <dbReference type="Proteomes" id="UP000195141"/>
    </source>
</evidence>
<keyword evidence="5 6" id="KW-0456">Lyase</keyword>
<dbReference type="PROSITE" id="PS51383">
    <property type="entry name" value="YJEF_C_3"/>
    <property type="match status" value="1"/>
</dbReference>
<comment type="subunit">
    <text evidence="6">Homotetramer.</text>
</comment>
<dbReference type="GO" id="GO:0052856">
    <property type="term" value="F:NAD(P)HX epimerase activity"/>
    <property type="evidence" value="ECO:0007669"/>
    <property type="project" value="TreeGrafter"/>
</dbReference>
<dbReference type="GO" id="GO:0110051">
    <property type="term" value="P:metabolite repair"/>
    <property type="evidence" value="ECO:0007669"/>
    <property type="project" value="TreeGrafter"/>
</dbReference>
<dbReference type="Gene3D" id="3.40.1190.20">
    <property type="match status" value="1"/>
</dbReference>
<evidence type="ECO:0000256" key="3">
    <source>
        <dbReference type="ARBA" id="ARBA00022857"/>
    </source>
</evidence>
<keyword evidence="1 6" id="KW-0547">Nucleotide-binding</keyword>
<keyword evidence="4 6" id="KW-0520">NAD</keyword>
<protein>
    <recommendedName>
        <fullName evidence="6">ADP-dependent (S)-NAD(P)H-hydrate dehydratase</fullName>
        <ecNumber evidence="6">4.2.1.136</ecNumber>
    </recommendedName>
    <alternativeName>
        <fullName evidence="6">ADP-dependent NAD(P)HX dehydratase</fullName>
    </alternativeName>
</protein>
<evidence type="ECO:0000256" key="5">
    <source>
        <dbReference type="ARBA" id="ARBA00023239"/>
    </source>
</evidence>
<keyword evidence="2 6" id="KW-0067">ATP-binding</keyword>
<evidence type="ECO:0000313" key="8">
    <source>
        <dbReference type="EMBL" id="OTP14366.1"/>
    </source>
</evidence>
<dbReference type="Pfam" id="PF01256">
    <property type="entry name" value="Carb_kinase"/>
    <property type="match status" value="1"/>
</dbReference>
<dbReference type="InterPro" id="IPR000631">
    <property type="entry name" value="CARKD"/>
</dbReference>
<evidence type="ECO:0000259" key="7">
    <source>
        <dbReference type="PROSITE" id="PS51383"/>
    </source>
</evidence>
<comment type="cofactor">
    <cofactor evidence="6">
        <name>Mg(2+)</name>
        <dbReference type="ChEBI" id="CHEBI:18420"/>
    </cofactor>
</comment>
<dbReference type="GO" id="GO:0046496">
    <property type="term" value="P:nicotinamide nucleotide metabolic process"/>
    <property type="evidence" value="ECO:0007669"/>
    <property type="project" value="UniProtKB-UniRule"/>
</dbReference>
<dbReference type="Proteomes" id="UP000195141">
    <property type="component" value="Chromosome"/>
</dbReference>